<keyword evidence="1" id="KW-1133">Transmembrane helix</keyword>
<dbReference type="InterPro" id="IPR032466">
    <property type="entry name" value="Metal_Hydrolase"/>
</dbReference>
<keyword evidence="1" id="KW-0812">Transmembrane</keyword>
<accession>A0A0C9XVN7</accession>
<proteinExistence type="predicted"/>
<dbReference type="HOGENOM" id="CLU_006273_0_0_1"/>
<reference evidence="3 4" key="1">
    <citation type="submission" date="2014-04" db="EMBL/GenBank/DDBJ databases">
        <authorList>
            <consortium name="DOE Joint Genome Institute"/>
            <person name="Kuo A."/>
            <person name="Kohler A."/>
            <person name="Nagy L.G."/>
            <person name="Floudas D."/>
            <person name="Copeland A."/>
            <person name="Barry K.W."/>
            <person name="Cichocki N."/>
            <person name="Veneault-Fourrey C."/>
            <person name="LaButti K."/>
            <person name="Lindquist E.A."/>
            <person name="Lipzen A."/>
            <person name="Lundell T."/>
            <person name="Morin E."/>
            <person name="Murat C."/>
            <person name="Sun H."/>
            <person name="Tunlid A."/>
            <person name="Henrissat B."/>
            <person name="Grigoriev I.V."/>
            <person name="Hibbett D.S."/>
            <person name="Martin F."/>
            <person name="Nordberg H.P."/>
            <person name="Cantor M.N."/>
            <person name="Hua S.X."/>
        </authorList>
    </citation>
    <scope>NUCLEOTIDE SEQUENCE [LARGE SCALE GENOMIC DNA]</scope>
    <source>
        <strain evidence="3 4">LaAM-08-1</strain>
    </source>
</reference>
<dbReference type="GO" id="GO:0004038">
    <property type="term" value="F:allantoinase activity"/>
    <property type="evidence" value="ECO:0007669"/>
    <property type="project" value="TreeGrafter"/>
</dbReference>
<dbReference type="SUPFAM" id="SSF51338">
    <property type="entry name" value="Composite domain of metallo-dependent hydrolases"/>
    <property type="match status" value="1"/>
</dbReference>
<feature type="transmembrane region" description="Helical" evidence="1">
    <location>
        <begin position="20"/>
        <end position="40"/>
    </location>
</feature>
<feature type="domain" description="Amidohydrolase-related" evidence="2">
    <location>
        <begin position="401"/>
        <end position="498"/>
    </location>
</feature>
<dbReference type="InterPro" id="IPR006680">
    <property type="entry name" value="Amidohydro-rel"/>
</dbReference>
<dbReference type="SUPFAM" id="SSF51556">
    <property type="entry name" value="Metallo-dependent hydrolases"/>
    <property type="match status" value="1"/>
</dbReference>
<dbReference type="Proteomes" id="UP000054477">
    <property type="component" value="Unassembled WGS sequence"/>
</dbReference>
<protein>
    <recommendedName>
        <fullName evidence="2">Amidohydrolase-related domain-containing protein</fullName>
    </recommendedName>
</protein>
<keyword evidence="4" id="KW-1185">Reference proteome</keyword>
<dbReference type="PANTHER" id="PTHR43668:SF5">
    <property type="entry name" value="AMIDOHYDROLASE 3 DOMAIN-CONTAINING PROTEIN"/>
    <property type="match status" value="1"/>
</dbReference>
<sequence length="940" mass="100815">MDKLPVYCTDAPRPKPQSRIFKSLLAAVLLAVASLVWVGTTVDSQDKISSKVPINAAEIVQHCQLLDVQPGPPQDFHHRSHSDRFVPGTPPTLIKNATIWTGRESGNEVVNGDLLLDRGLVKAIGSVDDTSLLDYHNLVTIEAGGAWVTPGIVDIHSHLGVDSAPALRGAADTNSYKGLVLPWLRSLDGLNTHDEAYKLSVSGGVTTANVLPGSADAIGGQAFTIKLRPTTERSSSAMVLEPPYSLNGTHVDPSLPPRWRQMKHACGENPSRIYSGTRMDTIWAFRQGYDTARQIKQKQDEYCAKALAGQWDGLGAFPESLQWEALVDVLRGRVKIHNHCYEAVDLDGIVRLTNEFKFSIAAFHHAHETYLVPDLLKKAYGTTPAVALFATNARYKREAYRGSEFAPRILTNNGLRVVMKSDHPVLNSRFLLNEAQQAHYYGLPTNLALASVTSTPAAVLGYDHRIGSIKLGYDADIVVWDSHPLALGATPKQVYIDGVAQLKAPYVGKKPTYFQQAPKTPDFDRESEDAVKYDGLPPLSPKKAKNLVIFNNVGSLYVKHNYSVEEIFSSNEVGKLGVVVVDNGRITCSGLSPAACPLTQYDSANLQEIDLEGGSISPALVSFGSHLGLNHIDGEASTNDGNVIDPLKSQVPGILGQGSIIRAVDGLQFSTRDALLAYRSGATTGVTAPSSHGFLAGLSTAFNTGLPHKLVEGAILQDVTALHVAVGFSSPSVSTQIAALRSLLLGQGVGELASYFKDVVKGRLPLVVKVESADIIATLVGLKKEVEAQNGVAIRMTLVGANEAHLLARELGEAGVGVIVSPRPFPGSWKSRRILPGPPLSEDSAATLLLRNNVTVGIAVEEQWASRNIRFDIGWTALEADGKLSTPDAISLASVNLEQLLGIKTPNPDLVAVKQGSLLDFEGKVAGIISPLRGLVDLIL</sequence>
<name>A0A0C9XVN7_9AGAR</name>
<dbReference type="PANTHER" id="PTHR43668">
    <property type="entry name" value="ALLANTOINASE"/>
    <property type="match status" value="1"/>
</dbReference>
<organism evidence="3 4">
    <name type="scientific">Laccaria amethystina LaAM-08-1</name>
    <dbReference type="NCBI Taxonomy" id="1095629"/>
    <lineage>
        <taxon>Eukaryota</taxon>
        <taxon>Fungi</taxon>
        <taxon>Dikarya</taxon>
        <taxon>Basidiomycota</taxon>
        <taxon>Agaricomycotina</taxon>
        <taxon>Agaricomycetes</taxon>
        <taxon>Agaricomycetidae</taxon>
        <taxon>Agaricales</taxon>
        <taxon>Agaricineae</taxon>
        <taxon>Hydnangiaceae</taxon>
        <taxon>Laccaria</taxon>
    </lineage>
</organism>
<reference evidence="4" key="2">
    <citation type="submission" date="2015-01" db="EMBL/GenBank/DDBJ databases">
        <title>Evolutionary Origins and Diversification of the Mycorrhizal Mutualists.</title>
        <authorList>
            <consortium name="DOE Joint Genome Institute"/>
            <consortium name="Mycorrhizal Genomics Consortium"/>
            <person name="Kohler A."/>
            <person name="Kuo A."/>
            <person name="Nagy L.G."/>
            <person name="Floudas D."/>
            <person name="Copeland A."/>
            <person name="Barry K.W."/>
            <person name="Cichocki N."/>
            <person name="Veneault-Fourrey C."/>
            <person name="LaButti K."/>
            <person name="Lindquist E.A."/>
            <person name="Lipzen A."/>
            <person name="Lundell T."/>
            <person name="Morin E."/>
            <person name="Murat C."/>
            <person name="Riley R."/>
            <person name="Ohm R."/>
            <person name="Sun H."/>
            <person name="Tunlid A."/>
            <person name="Henrissat B."/>
            <person name="Grigoriev I.V."/>
            <person name="Hibbett D.S."/>
            <person name="Martin F."/>
        </authorList>
    </citation>
    <scope>NUCLEOTIDE SEQUENCE [LARGE SCALE GENOMIC DNA]</scope>
    <source>
        <strain evidence="4">LaAM-08-1</strain>
    </source>
</reference>
<dbReference type="GO" id="GO:0005737">
    <property type="term" value="C:cytoplasm"/>
    <property type="evidence" value="ECO:0007669"/>
    <property type="project" value="TreeGrafter"/>
</dbReference>
<evidence type="ECO:0000313" key="4">
    <source>
        <dbReference type="Proteomes" id="UP000054477"/>
    </source>
</evidence>
<dbReference type="Pfam" id="PF01979">
    <property type="entry name" value="Amidohydro_1"/>
    <property type="match status" value="1"/>
</dbReference>
<dbReference type="STRING" id="1095629.A0A0C9XVN7"/>
<dbReference type="InterPro" id="IPR011059">
    <property type="entry name" value="Metal-dep_hydrolase_composite"/>
</dbReference>
<evidence type="ECO:0000259" key="2">
    <source>
        <dbReference type="Pfam" id="PF01979"/>
    </source>
</evidence>
<gene>
    <name evidence="3" type="ORF">K443DRAFT_671598</name>
</gene>
<dbReference type="Gene3D" id="3.20.20.140">
    <property type="entry name" value="Metal-dependent hydrolases"/>
    <property type="match status" value="2"/>
</dbReference>
<dbReference type="InterPro" id="IPR050138">
    <property type="entry name" value="DHOase/Allantoinase_Hydrolase"/>
</dbReference>
<evidence type="ECO:0000313" key="3">
    <source>
        <dbReference type="EMBL" id="KIK09101.1"/>
    </source>
</evidence>
<keyword evidence="1" id="KW-0472">Membrane</keyword>
<dbReference type="AlphaFoldDB" id="A0A0C9XVN7"/>
<dbReference type="GO" id="GO:0006145">
    <property type="term" value="P:purine nucleobase catabolic process"/>
    <property type="evidence" value="ECO:0007669"/>
    <property type="project" value="TreeGrafter"/>
</dbReference>
<evidence type="ECO:0000256" key="1">
    <source>
        <dbReference type="SAM" id="Phobius"/>
    </source>
</evidence>
<dbReference type="EMBL" id="KN838539">
    <property type="protein sequence ID" value="KIK09101.1"/>
    <property type="molecule type" value="Genomic_DNA"/>
</dbReference>
<dbReference type="OrthoDB" id="10258955at2759"/>